<dbReference type="SUPFAM" id="SSF47413">
    <property type="entry name" value="lambda repressor-like DNA-binding domains"/>
    <property type="match status" value="1"/>
</dbReference>
<comment type="caution">
    <text evidence="5">The sequence shown here is derived from an EMBL/GenBank/DDBJ whole genome shotgun (WGS) entry which is preliminary data.</text>
</comment>
<evidence type="ECO:0000256" key="2">
    <source>
        <dbReference type="ARBA" id="ARBA00023125"/>
    </source>
</evidence>
<dbReference type="PANTHER" id="PTHR46797:SF23">
    <property type="entry name" value="HTH-TYPE TRANSCRIPTIONAL REGULATOR SUTR"/>
    <property type="match status" value="1"/>
</dbReference>
<dbReference type="Gene3D" id="1.10.260.40">
    <property type="entry name" value="lambda repressor-like DNA-binding domains"/>
    <property type="match status" value="1"/>
</dbReference>
<dbReference type="PANTHER" id="PTHR46797">
    <property type="entry name" value="HTH-TYPE TRANSCRIPTIONAL REGULATOR"/>
    <property type="match status" value="1"/>
</dbReference>
<gene>
    <name evidence="5" type="ORF">G6045_32220</name>
</gene>
<evidence type="ECO:0000313" key="6">
    <source>
        <dbReference type="Proteomes" id="UP000481109"/>
    </source>
</evidence>
<evidence type="ECO:0000256" key="3">
    <source>
        <dbReference type="ARBA" id="ARBA00023163"/>
    </source>
</evidence>
<dbReference type="InterPro" id="IPR001387">
    <property type="entry name" value="Cro/C1-type_HTH"/>
</dbReference>
<dbReference type="CDD" id="cd00093">
    <property type="entry name" value="HTH_XRE"/>
    <property type="match status" value="1"/>
</dbReference>
<dbReference type="InterPro" id="IPR010982">
    <property type="entry name" value="Lambda_DNA-bd_dom_sf"/>
</dbReference>
<dbReference type="SMART" id="SM00530">
    <property type="entry name" value="HTH_XRE"/>
    <property type="match status" value="1"/>
</dbReference>
<protein>
    <submittedName>
        <fullName evidence="5">Helix-turn-helix transcriptional regulator</fullName>
    </submittedName>
</protein>
<reference evidence="5 6" key="1">
    <citation type="submission" date="2020-02" db="EMBL/GenBank/DDBJ databases">
        <title>Whole-genome analyses of novel actinobacteria.</title>
        <authorList>
            <person name="Sahin N."/>
            <person name="Tokatli A."/>
        </authorList>
    </citation>
    <scope>NUCLEOTIDE SEQUENCE [LARGE SCALE GENOMIC DNA]</scope>
    <source>
        <strain evidence="5 6">YC504</strain>
    </source>
</reference>
<feature type="domain" description="HTH cro/C1-type" evidence="4">
    <location>
        <begin position="13"/>
        <end position="67"/>
    </location>
</feature>
<dbReference type="GO" id="GO:0003700">
    <property type="term" value="F:DNA-binding transcription factor activity"/>
    <property type="evidence" value="ECO:0007669"/>
    <property type="project" value="TreeGrafter"/>
</dbReference>
<dbReference type="EMBL" id="JAAKZW010000206">
    <property type="protein sequence ID" value="NGO80292.1"/>
    <property type="molecule type" value="Genomic_DNA"/>
</dbReference>
<keyword evidence="3" id="KW-0804">Transcription</keyword>
<proteinExistence type="predicted"/>
<dbReference type="AlphaFoldDB" id="A0A6G4XSV8"/>
<organism evidence="5 6">
    <name type="scientific">Streptomyces mesophilus</name>
    <dbReference type="NCBI Taxonomy" id="1775132"/>
    <lineage>
        <taxon>Bacteria</taxon>
        <taxon>Bacillati</taxon>
        <taxon>Actinomycetota</taxon>
        <taxon>Actinomycetes</taxon>
        <taxon>Kitasatosporales</taxon>
        <taxon>Streptomycetaceae</taxon>
        <taxon>Streptomyces</taxon>
    </lineage>
</organism>
<evidence type="ECO:0000313" key="5">
    <source>
        <dbReference type="EMBL" id="NGO80292.1"/>
    </source>
</evidence>
<evidence type="ECO:0000256" key="1">
    <source>
        <dbReference type="ARBA" id="ARBA00023015"/>
    </source>
</evidence>
<dbReference type="RefSeq" id="WP_165335720.1">
    <property type="nucleotide sequence ID" value="NZ_JAAKZW010000206.1"/>
</dbReference>
<dbReference type="GO" id="GO:0005829">
    <property type="term" value="C:cytosol"/>
    <property type="evidence" value="ECO:0007669"/>
    <property type="project" value="TreeGrafter"/>
</dbReference>
<dbReference type="Proteomes" id="UP000481109">
    <property type="component" value="Unassembled WGS sequence"/>
</dbReference>
<accession>A0A6G4XSV8</accession>
<keyword evidence="6" id="KW-1185">Reference proteome</keyword>
<evidence type="ECO:0000259" key="4">
    <source>
        <dbReference type="PROSITE" id="PS50943"/>
    </source>
</evidence>
<dbReference type="GO" id="GO:0003677">
    <property type="term" value="F:DNA binding"/>
    <property type="evidence" value="ECO:0007669"/>
    <property type="project" value="UniProtKB-KW"/>
</dbReference>
<dbReference type="PROSITE" id="PS50943">
    <property type="entry name" value="HTH_CROC1"/>
    <property type="match status" value="1"/>
</dbReference>
<name>A0A6G4XSV8_9ACTN</name>
<sequence>MPANPGRDVGARIATIRRARRMTQDDLARAAFVSPSHVRKIEQGSRHPSDDTLDALAEALAIDPAHLLAASGRVDNRVRDALPHLSAAIAAYDVPDDGPVRPLVDLRAEVAKATTWRLAAQYMKIARHLPDLLAELARAIQAHPEAAPLMTAALRTADAAAYKFGSHDLSARMVELMRWSSSQTDDPLLHATVAYVRTQTFFAAHAFRPGLRALEQALDRAPAPIGAPATAARGALHMRAAVIAGRAGDDAAAHAHLAEAGRFGDQVPEDVYQGTAFGPDTVRIHKVSVAVSLGSDHATSALDVAREWKPPADLPAERRSGFYIELARAQLWAGLADDAFESLEVARRIAPQHTREHPWAREDAAALRRLKRADAETLTSFAQWIGAV</sequence>
<keyword evidence="2" id="KW-0238">DNA-binding</keyword>
<dbReference type="InterPro" id="IPR050807">
    <property type="entry name" value="TransReg_Diox_bact_type"/>
</dbReference>
<dbReference type="Pfam" id="PF13560">
    <property type="entry name" value="HTH_31"/>
    <property type="match status" value="1"/>
</dbReference>
<keyword evidence="1" id="KW-0805">Transcription regulation</keyword>